<dbReference type="AlphaFoldDB" id="A0A9W6SW34"/>
<protein>
    <submittedName>
        <fullName evidence="1">Unnamed protein product</fullName>
    </submittedName>
</protein>
<dbReference type="EMBL" id="BSXN01000356">
    <property type="protein sequence ID" value="GME68216.1"/>
    <property type="molecule type" value="Genomic_DNA"/>
</dbReference>
<gene>
    <name evidence="1" type="ORF">Cboi02_000148600</name>
</gene>
<proteinExistence type="predicted"/>
<accession>A0A9W6SW34</accession>
<keyword evidence="2" id="KW-1185">Reference proteome</keyword>
<sequence length="143" mass="16063">MEEIEVFDLSCEAKPMLAILSTSLDVLIKGDFNSLFNLDDVIRLVCNDKSEGFFNFADNPDPDPDPIMLPLPWRILLVKVPALLPLDDVRDVPSIEFVISSFFFLVLSTVLLKNLVNLLSFLPNLDRVAVEDALCKDFGFSEL</sequence>
<reference evidence="1" key="1">
    <citation type="submission" date="2023-04" db="EMBL/GenBank/DDBJ databases">
        <title>Candida boidinii NBRC 10035.</title>
        <authorList>
            <person name="Ichikawa N."/>
            <person name="Sato H."/>
            <person name="Tonouchi N."/>
        </authorList>
    </citation>
    <scope>NUCLEOTIDE SEQUENCE</scope>
    <source>
        <strain evidence="1">NBRC 10035</strain>
    </source>
</reference>
<organism evidence="1 2">
    <name type="scientific">Candida boidinii</name>
    <name type="common">Yeast</name>
    <dbReference type="NCBI Taxonomy" id="5477"/>
    <lineage>
        <taxon>Eukaryota</taxon>
        <taxon>Fungi</taxon>
        <taxon>Dikarya</taxon>
        <taxon>Ascomycota</taxon>
        <taxon>Saccharomycotina</taxon>
        <taxon>Pichiomycetes</taxon>
        <taxon>Pichiales</taxon>
        <taxon>Pichiaceae</taxon>
        <taxon>Ogataea</taxon>
        <taxon>Ogataea/Candida clade</taxon>
    </lineage>
</organism>
<dbReference type="Proteomes" id="UP001165120">
    <property type="component" value="Unassembled WGS sequence"/>
</dbReference>
<evidence type="ECO:0000313" key="1">
    <source>
        <dbReference type="EMBL" id="GME68216.1"/>
    </source>
</evidence>
<comment type="caution">
    <text evidence="1">The sequence shown here is derived from an EMBL/GenBank/DDBJ whole genome shotgun (WGS) entry which is preliminary data.</text>
</comment>
<evidence type="ECO:0000313" key="2">
    <source>
        <dbReference type="Proteomes" id="UP001165120"/>
    </source>
</evidence>
<name>A0A9W6SW34_CANBO</name>